<keyword evidence="1" id="KW-1133">Transmembrane helix</keyword>
<comment type="caution">
    <text evidence="2">The sequence shown here is derived from an EMBL/GenBank/DDBJ whole genome shotgun (WGS) entry which is preliminary data.</text>
</comment>
<evidence type="ECO:0000313" key="2">
    <source>
        <dbReference type="EMBL" id="NJJ04196.1"/>
    </source>
</evidence>
<dbReference type="PANTHER" id="PTHR48098">
    <property type="entry name" value="ENTEROCHELIN ESTERASE-RELATED"/>
    <property type="match status" value="1"/>
</dbReference>
<dbReference type="InterPro" id="IPR050583">
    <property type="entry name" value="Mycobacterial_A85_antigen"/>
</dbReference>
<dbReference type="SUPFAM" id="SSF53474">
    <property type="entry name" value="alpha/beta-Hydrolases"/>
    <property type="match status" value="1"/>
</dbReference>
<evidence type="ECO:0000313" key="3">
    <source>
        <dbReference type="Proteomes" id="UP000591626"/>
    </source>
</evidence>
<dbReference type="Proteomes" id="UP000591626">
    <property type="component" value="Unassembled WGS sequence"/>
</dbReference>
<feature type="transmembrane region" description="Helical" evidence="1">
    <location>
        <begin position="40"/>
        <end position="59"/>
    </location>
</feature>
<dbReference type="AlphaFoldDB" id="A0AAP6XL73"/>
<name>A0AAP6XL73_9CORY</name>
<dbReference type="GO" id="GO:0016747">
    <property type="term" value="F:acyltransferase activity, transferring groups other than amino-acyl groups"/>
    <property type="evidence" value="ECO:0007669"/>
    <property type="project" value="TreeGrafter"/>
</dbReference>
<reference evidence="2 3" key="1">
    <citation type="submission" date="2020-03" db="EMBL/GenBank/DDBJ databases">
        <title>Draft genome sequences of bacterial isolates from the female urobiome.</title>
        <authorList>
            <person name="Miller-Ensminger T."/>
            <person name="Wolfe A.J."/>
            <person name="Putonti C."/>
        </authorList>
    </citation>
    <scope>NUCLEOTIDE SEQUENCE [LARGE SCALE GENOMIC DNA]</scope>
    <source>
        <strain evidence="2 3">UMB8490</strain>
    </source>
</reference>
<feature type="transmembrane region" description="Helical" evidence="1">
    <location>
        <begin position="92"/>
        <end position="113"/>
    </location>
</feature>
<feature type="transmembrane region" description="Helical" evidence="1">
    <location>
        <begin position="71"/>
        <end position="87"/>
    </location>
</feature>
<protein>
    <submittedName>
        <fullName evidence="2">Esterase family protein</fullName>
    </submittedName>
</protein>
<dbReference type="RefSeq" id="WP_070615325.1">
    <property type="nucleotide sequence ID" value="NZ_JAAUVV010000013.1"/>
</dbReference>
<dbReference type="Gene3D" id="3.40.50.1820">
    <property type="entry name" value="alpha/beta hydrolase"/>
    <property type="match status" value="1"/>
</dbReference>
<organism evidence="2 3">
    <name type="scientific">Corynebacterium coyleae</name>
    <dbReference type="NCBI Taxonomy" id="53374"/>
    <lineage>
        <taxon>Bacteria</taxon>
        <taxon>Bacillati</taxon>
        <taxon>Actinomycetota</taxon>
        <taxon>Actinomycetes</taxon>
        <taxon>Mycobacteriales</taxon>
        <taxon>Corynebacteriaceae</taxon>
        <taxon>Corynebacterium</taxon>
    </lineage>
</organism>
<dbReference type="InterPro" id="IPR029058">
    <property type="entry name" value="AB_hydrolase_fold"/>
</dbReference>
<sequence length="405" mass="42958">METLRSIPVVGGTAAVVIYVALAVCVIFVAVLVGRRRLRWAVLGAAALMGVVVFALTVWPKPFPDSIPLRVYASWAVGVFAVVAAIVSRRRLLLAVVAVPAVVFAFLGTNLQYQQYPTLGSFHPVRVTVAMSLEQFERTDTAPQLHGREVGALVTVPAPPERDAVVYVPPAYWHGATLPVLVLMSGSPGSPMGWFTDGQAAETADAYQQEHGGVSPIVVSVDATGSATGNPACVDGPDAAMHTYLSSDIPALLKDTFRVNPDQSTWTIGGLSYGGTCSLQVVTNSPEAYGSFLDFSGEPEPSLGNHDKTVNELFGGDEDAFKAINPADLLANAKGTDTYRGIAGRFVAGESDKMASTALPHLNDLARAAGMDTTYTELPGAHSYQVWRVALRESFEFVAHRGGLK</sequence>
<feature type="transmembrane region" description="Helical" evidence="1">
    <location>
        <begin position="12"/>
        <end position="33"/>
    </location>
</feature>
<evidence type="ECO:0000256" key="1">
    <source>
        <dbReference type="SAM" id="Phobius"/>
    </source>
</evidence>
<dbReference type="Pfam" id="PF00756">
    <property type="entry name" value="Esterase"/>
    <property type="match status" value="1"/>
</dbReference>
<dbReference type="EMBL" id="JAAUVV010000013">
    <property type="protein sequence ID" value="NJJ04196.1"/>
    <property type="molecule type" value="Genomic_DNA"/>
</dbReference>
<accession>A0AAP6XL73</accession>
<keyword evidence="1" id="KW-0472">Membrane</keyword>
<keyword evidence="1" id="KW-0812">Transmembrane</keyword>
<dbReference type="PANTHER" id="PTHR48098:SF1">
    <property type="entry name" value="DIACYLGLYCEROL ACYLTRANSFERASE_MYCOLYLTRANSFERASE AG85A"/>
    <property type="match status" value="1"/>
</dbReference>
<proteinExistence type="predicted"/>
<gene>
    <name evidence="2" type="ORF">HC138_07530</name>
</gene>
<dbReference type="InterPro" id="IPR000801">
    <property type="entry name" value="Esterase-like"/>
</dbReference>